<protein>
    <submittedName>
        <fullName evidence="1">Uncharacterized protein</fullName>
    </submittedName>
</protein>
<dbReference type="Proteomes" id="UP001189429">
    <property type="component" value="Unassembled WGS sequence"/>
</dbReference>
<accession>A0ABN9UC24</accession>
<keyword evidence="2" id="KW-1185">Reference proteome</keyword>
<name>A0ABN9UC24_9DINO</name>
<evidence type="ECO:0000313" key="1">
    <source>
        <dbReference type="EMBL" id="CAK0856963.1"/>
    </source>
</evidence>
<gene>
    <name evidence="1" type="ORF">PCOR1329_LOCUS47200</name>
</gene>
<dbReference type="EMBL" id="CAUYUJ010015685">
    <property type="protein sequence ID" value="CAK0856963.1"/>
    <property type="molecule type" value="Genomic_DNA"/>
</dbReference>
<comment type="caution">
    <text evidence="1">The sequence shown here is derived from an EMBL/GenBank/DDBJ whole genome shotgun (WGS) entry which is preliminary data.</text>
</comment>
<proteinExistence type="predicted"/>
<evidence type="ECO:0000313" key="2">
    <source>
        <dbReference type="Proteomes" id="UP001189429"/>
    </source>
</evidence>
<reference evidence="1" key="1">
    <citation type="submission" date="2023-10" db="EMBL/GenBank/DDBJ databases">
        <authorList>
            <person name="Chen Y."/>
            <person name="Shah S."/>
            <person name="Dougan E. K."/>
            <person name="Thang M."/>
            <person name="Chan C."/>
        </authorList>
    </citation>
    <scope>NUCLEOTIDE SEQUENCE [LARGE SCALE GENOMIC DNA]</scope>
</reference>
<organism evidence="1 2">
    <name type="scientific">Prorocentrum cordatum</name>
    <dbReference type="NCBI Taxonomy" id="2364126"/>
    <lineage>
        <taxon>Eukaryota</taxon>
        <taxon>Sar</taxon>
        <taxon>Alveolata</taxon>
        <taxon>Dinophyceae</taxon>
        <taxon>Prorocentrales</taxon>
        <taxon>Prorocentraceae</taxon>
        <taxon>Prorocentrum</taxon>
    </lineage>
</organism>
<sequence length="143" mass="15580">MVEPQPFQRSDGVLARRGVFLPSFLQCDHPLDDGPGDTRPGVKDMTTTTNPVKVLAPGAVRASIGDTRQEYLRDDAKRIAEPANTAAWHWDALAPRRLVDAVTKASRTAQGGCERFDFGPQRHSASLFGCFGDQKNLTSLTVS</sequence>